<keyword evidence="1" id="KW-0811">Translocation</keyword>
<dbReference type="OrthoDB" id="6221744at2759"/>
<dbReference type="GO" id="GO:0005643">
    <property type="term" value="C:nuclear pore"/>
    <property type="evidence" value="ECO:0007669"/>
    <property type="project" value="UniProtKB-UniRule"/>
</dbReference>
<keyword evidence="1" id="KW-0010">Activator</keyword>
<dbReference type="InterPro" id="IPR038212">
    <property type="entry name" value="TF_EnY2_sf"/>
</dbReference>
<dbReference type="Proteomes" id="UP000001072">
    <property type="component" value="Unassembled WGS sequence"/>
</dbReference>
<keyword evidence="1" id="KW-0653">Protein transport</keyword>
<gene>
    <name evidence="1" type="primary">SUS1</name>
    <name evidence="3" type="ORF">MELLADRAFT_62423</name>
</gene>
<evidence type="ECO:0000256" key="2">
    <source>
        <dbReference type="SAM" id="MobiDB-lite"/>
    </source>
</evidence>
<keyword evidence="1" id="KW-0963">Cytoplasm</keyword>
<dbReference type="HAMAP" id="MF_03046">
    <property type="entry name" value="ENY2_Sus1"/>
    <property type="match status" value="1"/>
</dbReference>
<reference evidence="4" key="1">
    <citation type="journal article" date="2011" name="Proc. Natl. Acad. Sci. U.S.A.">
        <title>Obligate biotrophy features unraveled by the genomic analysis of rust fungi.</title>
        <authorList>
            <person name="Duplessis S."/>
            <person name="Cuomo C.A."/>
            <person name="Lin Y.-C."/>
            <person name="Aerts A."/>
            <person name="Tisserant E."/>
            <person name="Veneault-Fourrey C."/>
            <person name="Joly D.L."/>
            <person name="Hacquard S."/>
            <person name="Amselem J."/>
            <person name="Cantarel B.L."/>
            <person name="Chiu R."/>
            <person name="Coutinho P.M."/>
            <person name="Feau N."/>
            <person name="Field M."/>
            <person name="Frey P."/>
            <person name="Gelhaye E."/>
            <person name="Goldberg J."/>
            <person name="Grabherr M.G."/>
            <person name="Kodira C.D."/>
            <person name="Kohler A."/>
            <person name="Kuees U."/>
            <person name="Lindquist E.A."/>
            <person name="Lucas S.M."/>
            <person name="Mago R."/>
            <person name="Mauceli E."/>
            <person name="Morin E."/>
            <person name="Murat C."/>
            <person name="Pangilinan J.L."/>
            <person name="Park R."/>
            <person name="Pearson M."/>
            <person name="Quesneville H."/>
            <person name="Rouhier N."/>
            <person name="Sakthikumar S."/>
            <person name="Salamov A.A."/>
            <person name="Schmutz J."/>
            <person name="Selles B."/>
            <person name="Shapiro H."/>
            <person name="Tanguay P."/>
            <person name="Tuskan G.A."/>
            <person name="Henrissat B."/>
            <person name="Van de Peer Y."/>
            <person name="Rouze P."/>
            <person name="Ellis J.G."/>
            <person name="Dodds P.N."/>
            <person name="Schein J.E."/>
            <person name="Zhong S."/>
            <person name="Hamelin R.C."/>
            <person name="Grigoriev I.V."/>
            <person name="Szabo L.J."/>
            <person name="Martin F."/>
        </authorList>
    </citation>
    <scope>NUCLEOTIDE SEQUENCE [LARGE SCALE GENOMIC DNA]</scope>
    <source>
        <strain evidence="4">98AG31 / pathotype 3-4-7</strain>
    </source>
</reference>
<dbReference type="GO" id="GO:0000932">
    <property type="term" value="C:P-body"/>
    <property type="evidence" value="ECO:0007669"/>
    <property type="project" value="UniProtKB-SubCell"/>
</dbReference>
<dbReference type="GO" id="GO:0015031">
    <property type="term" value="P:protein transport"/>
    <property type="evidence" value="ECO:0007669"/>
    <property type="project" value="UniProtKB-KW"/>
</dbReference>
<dbReference type="VEuPathDB" id="FungiDB:MELLADRAFT_62423"/>
<dbReference type="GO" id="GO:0005654">
    <property type="term" value="C:nucleoplasm"/>
    <property type="evidence" value="ECO:0007669"/>
    <property type="project" value="UniProtKB-SubCell"/>
</dbReference>
<comment type="subunit">
    <text evidence="1">Component of the nuclear pore complex (NPC)-associated TREX-2 complex (transcription and export complex 2), composed of at least SUS1, SAC3, THP1, SEM1, and CDC31. TREX-2 contains 2 SUS1 chains. The TREX-2 complex interacts with the nucleoporin NUP1. Component of the 1.8 MDa SAGA transcription coactivator-HAT complex. SAGA is built of 5 distinct domains with specialized functions. Within the SAGA complex, SUS1, SGF11, SGF73 and UBP8 form an additional subcomplex of SAGA called the DUB module (deubiquitination module). Interacts directly with THP1, SAC3, SGF11, and with the RNA polymerase II.</text>
</comment>
<evidence type="ECO:0000313" key="4">
    <source>
        <dbReference type="Proteomes" id="UP000001072"/>
    </source>
</evidence>
<evidence type="ECO:0000313" key="3">
    <source>
        <dbReference type="EMBL" id="EGG07758.1"/>
    </source>
</evidence>
<dbReference type="GO" id="GO:0071819">
    <property type="term" value="C:DUBm complex"/>
    <property type="evidence" value="ECO:0007669"/>
    <property type="project" value="UniProtKB-UniRule"/>
</dbReference>
<dbReference type="AlphaFoldDB" id="F4RIX0"/>
<keyword evidence="1" id="KW-0539">Nucleus</keyword>
<comment type="similarity">
    <text evidence="1">Belongs to the ENY2 family.</text>
</comment>
<dbReference type="GO" id="GO:0070390">
    <property type="term" value="C:transcription export complex 2"/>
    <property type="evidence" value="ECO:0007669"/>
    <property type="project" value="UniProtKB-UniRule"/>
</dbReference>
<organism evidence="4">
    <name type="scientific">Melampsora larici-populina (strain 98AG31 / pathotype 3-4-7)</name>
    <name type="common">Poplar leaf rust fungus</name>
    <dbReference type="NCBI Taxonomy" id="747676"/>
    <lineage>
        <taxon>Eukaryota</taxon>
        <taxon>Fungi</taxon>
        <taxon>Dikarya</taxon>
        <taxon>Basidiomycota</taxon>
        <taxon>Pucciniomycotina</taxon>
        <taxon>Pucciniomycetes</taxon>
        <taxon>Pucciniales</taxon>
        <taxon>Melampsoraceae</taxon>
        <taxon>Melampsora</taxon>
    </lineage>
</organism>
<dbReference type="GO" id="GO:0006368">
    <property type="term" value="P:transcription elongation by RNA polymerase II"/>
    <property type="evidence" value="ECO:0007669"/>
    <property type="project" value="UniProtKB-UniRule"/>
</dbReference>
<dbReference type="GeneID" id="18929897"/>
<keyword evidence="1" id="KW-0805">Transcription regulation</keyword>
<dbReference type="KEGG" id="mlr:MELLADRAFT_62423"/>
<sequence length="129" mass="14219">MTTGHKGKAAASSSNSNPVQVESDNDQSSSKVEDMIKTELKNRMLASGEWSRLTKKVREQLKGSSWEENLRCTAEARALEADEPSLGELIEYIQPIAADTVPEQIKNDIMASIRHFVEVNVDADVGETQ</sequence>
<dbReference type="GO" id="GO:0000124">
    <property type="term" value="C:SAGA complex"/>
    <property type="evidence" value="ECO:0007669"/>
    <property type="project" value="UniProtKB-UniRule"/>
</dbReference>
<keyword evidence="1" id="KW-0509">mRNA transport</keyword>
<dbReference type="GO" id="GO:0003713">
    <property type="term" value="F:transcription coactivator activity"/>
    <property type="evidence" value="ECO:0007669"/>
    <property type="project" value="UniProtKB-UniRule"/>
</dbReference>
<accession>F4RIX0</accession>
<keyword evidence="1" id="KW-0804">Transcription</keyword>
<comment type="subcellular location">
    <subcellularLocation>
        <location evidence="1">Nucleus</location>
        <location evidence="1">Nucleoplasm</location>
    </subcellularLocation>
    <subcellularLocation>
        <location evidence="1">Cytoplasm</location>
        <location evidence="1">P-body</location>
    </subcellularLocation>
</comment>
<dbReference type="InterPro" id="IPR018783">
    <property type="entry name" value="TF_ENY2"/>
</dbReference>
<dbReference type="GO" id="GO:0006325">
    <property type="term" value="P:chromatin organization"/>
    <property type="evidence" value="ECO:0007669"/>
    <property type="project" value="UniProtKB-KW"/>
</dbReference>
<protein>
    <recommendedName>
        <fullName evidence="1">Transcription and mRNA export factor SUS1</fullName>
    </recommendedName>
</protein>
<dbReference type="HOGENOM" id="CLU_134052_2_0_1"/>
<name>F4RIX0_MELLP</name>
<proteinExistence type="inferred from homology"/>
<keyword evidence="1" id="KW-0813">Transport</keyword>
<dbReference type="InParanoid" id="F4RIX0"/>
<dbReference type="EMBL" id="GL883103">
    <property type="protein sequence ID" value="EGG07758.1"/>
    <property type="molecule type" value="Genomic_DNA"/>
</dbReference>
<evidence type="ECO:0000256" key="1">
    <source>
        <dbReference type="HAMAP-Rule" id="MF_03046"/>
    </source>
</evidence>
<dbReference type="GO" id="GO:0006406">
    <property type="term" value="P:mRNA export from nucleus"/>
    <property type="evidence" value="ECO:0007669"/>
    <property type="project" value="UniProtKB-UniRule"/>
</dbReference>
<feature type="compositionally biased region" description="Polar residues" evidence="2">
    <location>
        <begin position="18"/>
        <end position="30"/>
    </location>
</feature>
<comment type="function">
    <text evidence="1">Involved in mRNA export coupled transcription activation by association with both the TREX-2 and the SAGA complexes. At the promoters, SAGA is required for recruitment of the basal transcription machinery. It influences RNA polymerase II transcriptional activity through different activities such as TBP interaction and promoter selectivity, interaction with transcription activators, and chromatin modification through histone acetylation and deubiquitination. Within the SAGA complex, participates to a subcomplex required for deubiquitination of H2B and for the maintenance of steady-state H3 methylation levels. The TREX-2 complex functions in docking export-competent ribonucleoprotein particles (mRNPs) to the nuclear entrance of the nuclear pore complex (nuclear basket). TREX-2 participates in mRNA export and accurate chromatin positioning in the nucleus by tethering genes to the nuclear periphery. May also be involved in cytoplasmic mRNA decay by interaction with components of P-bodies.</text>
</comment>
<feature type="region of interest" description="Disordered" evidence="2">
    <location>
        <begin position="1"/>
        <end position="33"/>
    </location>
</feature>
<keyword evidence="1" id="KW-0156">Chromatin regulator</keyword>
<keyword evidence="4" id="KW-1185">Reference proteome</keyword>
<dbReference type="eggNOG" id="ENOG502SDC3">
    <property type="taxonomic scope" value="Eukaryota"/>
</dbReference>
<dbReference type="Pfam" id="PF10163">
    <property type="entry name" value="EnY2"/>
    <property type="match status" value="1"/>
</dbReference>
<dbReference type="RefSeq" id="XP_007409090.1">
    <property type="nucleotide sequence ID" value="XM_007409028.1"/>
</dbReference>
<dbReference type="Gene3D" id="1.10.246.140">
    <property type="match status" value="1"/>
</dbReference>
<dbReference type="STRING" id="747676.F4RIX0"/>
<dbReference type="PANTHER" id="PTHR12514">
    <property type="entry name" value="ENHANCER OF YELLOW 2 TRANSCRIPTION FACTOR"/>
    <property type="match status" value="1"/>
</dbReference>